<feature type="domain" description="Peptidase M3A/M3B catalytic" evidence="7">
    <location>
        <begin position="206"/>
        <end position="584"/>
    </location>
</feature>
<dbReference type="CDD" id="cd09609">
    <property type="entry name" value="M3B_PepF"/>
    <property type="match status" value="1"/>
</dbReference>
<keyword evidence="2 6" id="KW-0479">Metal-binding</keyword>
<sequence length="598" mass="67864">MQETVTRSEIPTEQTWDLRDLFADQQAWETEVEAIPAALEKVKAYQGKIAESAEMLLGVLKESDKLQERFTKVMTYARLSESADGSDPLNQANAARAASLQAKVSAETSFIKSEILQLSDLHIAECIVVEPELAEFQKQLDDLLETQPYRLSPEAENVLAAFTEVHQAPFMIYERSKSSDLHFPSFTTSAGTEYPLTFNTFANYETSADTEVRRKAYKTFYEALANYQNTYAAALATEIKKEVVESRLRGYDSVTDMLLHKQDVTQDMYHRQLDTIQEELAPHMRRFAKLKQRVLGLEEMTYADLKAPIDPDNSPAMTYDEAGELVLEALKPMGEEYMDFMTQGVHNRWVDYANNHGKRSGAFCSSPYGVHPYILVTWNNSMQDAFTLAHELGHAGHFSLAGRYQRISNTRPSMYFIEAPSTMNEMLLSQHILSKYNDPAMRRWVILQSLGTYYHNFVTHILEGELQRRIYKKADKDVPITTDILNGEKKALLEDFWGDAVTIDDDAGLTWMRQPHYYMGLYPYTYSAGLTASTAAAQKFKTEGQPAIDRWLETLKAGGTLKPQELMQKAGVDMTTKEPIQEAVAYVGSLVDELERSF</sequence>
<dbReference type="AlphaFoldDB" id="A0A1H9VYW4"/>
<evidence type="ECO:0000313" key="9">
    <source>
        <dbReference type="EMBL" id="SES26708.1"/>
    </source>
</evidence>
<dbReference type="Gene3D" id="1.10.1370.20">
    <property type="entry name" value="Oligoendopeptidase f, C-terminal domain"/>
    <property type="match status" value="1"/>
</dbReference>
<dbReference type="EMBL" id="FOGV01000025">
    <property type="protein sequence ID" value="SES26708.1"/>
    <property type="molecule type" value="Genomic_DNA"/>
</dbReference>
<dbReference type="STRING" id="1464123.SAMN05444126_12526"/>
<evidence type="ECO:0000256" key="4">
    <source>
        <dbReference type="ARBA" id="ARBA00022833"/>
    </source>
</evidence>
<name>A0A1H9VYW4_9BACI</name>
<reference evidence="10" key="1">
    <citation type="submission" date="2016-10" db="EMBL/GenBank/DDBJ databases">
        <authorList>
            <person name="de Groot N.N."/>
        </authorList>
    </citation>
    <scope>NUCLEOTIDE SEQUENCE [LARGE SCALE GENOMIC DNA]</scope>
    <source>
        <strain evidence="10">10nlg</strain>
    </source>
</reference>
<dbReference type="Pfam" id="PF08439">
    <property type="entry name" value="Peptidase_M3_N"/>
    <property type="match status" value="1"/>
</dbReference>
<feature type="domain" description="Oligopeptidase F N-terminal" evidence="8">
    <location>
        <begin position="114"/>
        <end position="183"/>
    </location>
</feature>
<keyword evidence="10" id="KW-1185">Reference proteome</keyword>
<comment type="function">
    <text evidence="6">Has oligopeptidase activity and degrades a variety of small bioactive peptides.</text>
</comment>
<evidence type="ECO:0000256" key="5">
    <source>
        <dbReference type="ARBA" id="ARBA00023049"/>
    </source>
</evidence>
<evidence type="ECO:0000256" key="1">
    <source>
        <dbReference type="ARBA" id="ARBA00022670"/>
    </source>
</evidence>
<dbReference type="PANTHER" id="PTHR11804:SF45">
    <property type="entry name" value="SIMILAR TO OLIGOENDOPEPTIDASE"/>
    <property type="match status" value="1"/>
</dbReference>
<evidence type="ECO:0000259" key="8">
    <source>
        <dbReference type="Pfam" id="PF08439"/>
    </source>
</evidence>
<evidence type="ECO:0000256" key="3">
    <source>
        <dbReference type="ARBA" id="ARBA00022801"/>
    </source>
</evidence>
<dbReference type="PANTHER" id="PTHR11804">
    <property type="entry name" value="PROTEASE M3 THIMET OLIGOPEPTIDASE-RELATED"/>
    <property type="match status" value="1"/>
</dbReference>
<dbReference type="OrthoDB" id="9766487at2"/>
<evidence type="ECO:0000313" key="10">
    <source>
        <dbReference type="Proteomes" id="UP000199318"/>
    </source>
</evidence>
<dbReference type="GO" id="GO:0006508">
    <property type="term" value="P:proteolysis"/>
    <property type="evidence" value="ECO:0007669"/>
    <property type="project" value="UniProtKB-KW"/>
</dbReference>
<proteinExistence type="inferred from homology"/>
<dbReference type="InterPro" id="IPR004438">
    <property type="entry name" value="Peptidase_M3B"/>
</dbReference>
<protein>
    <recommendedName>
        <fullName evidence="6">Oligopeptidase F</fullName>
        <ecNumber evidence="6">3.4.24.-</ecNumber>
    </recommendedName>
</protein>
<dbReference type="GO" id="GO:0006518">
    <property type="term" value="P:peptide metabolic process"/>
    <property type="evidence" value="ECO:0007669"/>
    <property type="project" value="TreeGrafter"/>
</dbReference>
<comment type="cofactor">
    <cofactor evidence="6">
        <name>Zn(2+)</name>
        <dbReference type="ChEBI" id="CHEBI:29105"/>
    </cofactor>
    <text evidence="6">Binds 1 zinc ion.</text>
</comment>
<evidence type="ECO:0000256" key="2">
    <source>
        <dbReference type="ARBA" id="ARBA00022723"/>
    </source>
</evidence>
<dbReference type="RefSeq" id="WP_093074201.1">
    <property type="nucleotide sequence ID" value="NZ_FOGV01000025.1"/>
</dbReference>
<dbReference type="Gene3D" id="1.20.140.70">
    <property type="entry name" value="Oligopeptidase f, N-terminal domain"/>
    <property type="match status" value="1"/>
</dbReference>
<dbReference type="GO" id="GO:0046872">
    <property type="term" value="F:metal ion binding"/>
    <property type="evidence" value="ECO:0007669"/>
    <property type="project" value="UniProtKB-UniRule"/>
</dbReference>
<dbReference type="Proteomes" id="UP000199318">
    <property type="component" value="Unassembled WGS sequence"/>
</dbReference>
<dbReference type="InterPro" id="IPR001567">
    <property type="entry name" value="Pept_M3A_M3B_dom"/>
</dbReference>
<dbReference type="InterPro" id="IPR034009">
    <property type="entry name" value="M3B_PepF_4"/>
</dbReference>
<dbReference type="Gene3D" id="1.10.287.830">
    <property type="entry name" value="putative peptidase helix hairpin domain like"/>
    <property type="match status" value="1"/>
</dbReference>
<dbReference type="SUPFAM" id="SSF55486">
    <property type="entry name" value="Metalloproteases ('zincins'), catalytic domain"/>
    <property type="match status" value="1"/>
</dbReference>
<dbReference type="NCBIfam" id="TIGR00181">
    <property type="entry name" value="pepF"/>
    <property type="match status" value="1"/>
</dbReference>
<keyword evidence="1 6" id="KW-0645">Protease</keyword>
<dbReference type="GO" id="GO:0004222">
    <property type="term" value="F:metalloendopeptidase activity"/>
    <property type="evidence" value="ECO:0007669"/>
    <property type="project" value="UniProtKB-UniRule"/>
</dbReference>
<dbReference type="InterPro" id="IPR042088">
    <property type="entry name" value="OligoPept_F_C"/>
</dbReference>
<comment type="similarity">
    <text evidence="6">Belongs to the peptidase M3B family.</text>
</comment>
<dbReference type="InterPro" id="IPR045090">
    <property type="entry name" value="Pept_M3A_M3B"/>
</dbReference>
<evidence type="ECO:0000256" key="6">
    <source>
        <dbReference type="RuleBase" id="RU368091"/>
    </source>
</evidence>
<organism evidence="9 10">
    <name type="scientific">Salisediminibacterium halotolerans</name>
    <dbReference type="NCBI Taxonomy" id="517425"/>
    <lineage>
        <taxon>Bacteria</taxon>
        <taxon>Bacillati</taxon>
        <taxon>Bacillota</taxon>
        <taxon>Bacilli</taxon>
        <taxon>Bacillales</taxon>
        <taxon>Bacillaceae</taxon>
        <taxon>Salisediminibacterium</taxon>
    </lineage>
</organism>
<accession>A0A1H9VYW4</accession>
<evidence type="ECO:0000259" key="7">
    <source>
        <dbReference type="Pfam" id="PF01432"/>
    </source>
</evidence>
<dbReference type="InterPro" id="IPR013647">
    <property type="entry name" value="OligopepF_N_dom"/>
</dbReference>
<comment type="caution">
    <text evidence="9">The sequence shown here is derived from an EMBL/GenBank/DDBJ whole genome shotgun (WGS) entry which is preliminary data.</text>
</comment>
<gene>
    <name evidence="9" type="ORF">SAMN05444126_12526</name>
</gene>
<dbReference type="EC" id="3.4.24.-" evidence="6"/>
<keyword evidence="5 6" id="KW-0482">Metalloprotease</keyword>
<keyword evidence="3 6" id="KW-0378">Hydrolase</keyword>
<dbReference type="Pfam" id="PF01432">
    <property type="entry name" value="Peptidase_M3"/>
    <property type="match status" value="1"/>
</dbReference>
<keyword evidence="4 6" id="KW-0862">Zinc</keyword>